<dbReference type="PROSITE" id="PS50164">
    <property type="entry name" value="GIY_YIG"/>
    <property type="match status" value="1"/>
</dbReference>
<dbReference type="AlphaFoldDB" id="A0AAN9GIM6"/>
<evidence type="ECO:0000313" key="4">
    <source>
        <dbReference type="Proteomes" id="UP001374579"/>
    </source>
</evidence>
<proteinExistence type="predicted"/>
<dbReference type="Pfam" id="PF26215">
    <property type="entry name" value="HTH_animal"/>
    <property type="match status" value="1"/>
</dbReference>
<feature type="domain" description="GIY-YIG" evidence="1">
    <location>
        <begin position="732"/>
        <end position="823"/>
    </location>
</feature>
<dbReference type="InterPro" id="IPR000305">
    <property type="entry name" value="GIY-YIG_endonuc"/>
</dbReference>
<keyword evidence="4" id="KW-1185">Reference proteome</keyword>
<dbReference type="InterPro" id="IPR000477">
    <property type="entry name" value="RT_dom"/>
</dbReference>
<dbReference type="PROSITE" id="PS50878">
    <property type="entry name" value="RT_POL"/>
    <property type="match status" value="1"/>
</dbReference>
<evidence type="ECO:0000313" key="3">
    <source>
        <dbReference type="EMBL" id="KAK7109456.1"/>
    </source>
</evidence>
<sequence>MYGIFNNTSHIEFEEVLVKFNKPSRSAQKNRAKKQRKLKRLIEEKRTDLETTSTNEANANIKKKTRNRRFNRQKRTFVKQDENQENKLVVNLSTVELTKAQTQVLAFGPKFCPTPKTIDIQKLESDIGEGCRKVRLKELFYDSERDEEVKKTPKFYKPTGYEPPTGRDITLETYCQSVQCKLQNYKDSKPNPTKDNMTKDQRTAMKELKQKVKEREIRISKADKGGAVVVQNCEKYIQEAKTQLNNPLHYTKLTKDTTSHIVQTSNAIVADLYDKGDIDKTTKDWAVTDENNVQCHRFYTLPKIHKSLTNTPGRPIVSGVNGPTEKLSKLVDHWLQDCVKSVPSYIQDTTDMLNTIDQWNNQHGPFPENTKLVTVDVVGLYTNIPHSDMKTAIKEELDSRPQGDRPPTETIVKVADHVLTNNVFTFEEEVYQQIHGTAMGTPMAPSVANLFMAALERKLFQQSPVPVNSELWRRYIDDIFMLWTGTDDDLDTFLKHINSLHPTIKFTHHSSLERVSFLDISVSLKDGYLQTDLYSKPTDSHAYLCQNSCHPAHVKRNLPYSQFLRLRRLCSEEEQFQQRCDEMERQFFARGYSKKTVKDGRRKATAKIRKETLSYRKKTPTNRVPFVINHNPLNPPLGQWLHGLQESLISESEHMKNVLPETPICGERNCKSIRNILMPTVLPPKHDNNPGCFRCERKKCVICEKHLIESTTFNSCKTGETFTLREHFSCDTKNIIYLISCKKCHSAQYVGQTQNSLRERFYLHRSHIGKNTGTLLTVHFNQPDHSLGDMECIVIERVFCSTRDEKWKRESFWIAKLKTLVPSGLNSDP</sequence>
<reference evidence="3 4" key="1">
    <citation type="submission" date="2024-02" db="EMBL/GenBank/DDBJ databases">
        <title>Chromosome-scale genome assembly of the rough periwinkle Littorina saxatilis.</title>
        <authorList>
            <person name="De Jode A."/>
            <person name="Faria R."/>
            <person name="Formenti G."/>
            <person name="Sims Y."/>
            <person name="Smith T.P."/>
            <person name="Tracey A."/>
            <person name="Wood J.M.D."/>
            <person name="Zagrodzka Z.B."/>
            <person name="Johannesson K."/>
            <person name="Butlin R.K."/>
            <person name="Leder E.H."/>
        </authorList>
    </citation>
    <scope>NUCLEOTIDE SEQUENCE [LARGE SCALE GENOMIC DNA]</scope>
    <source>
        <strain evidence="3">Snail1</strain>
        <tissue evidence="3">Muscle</tissue>
    </source>
</reference>
<dbReference type="Proteomes" id="UP001374579">
    <property type="component" value="Unassembled WGS sequence"/>
</dbReference>
<dbReference type="EMBL" id="JBAMIC010000003">
    <property type="protein sequence ID" value="KAK7109456.1"/>
    <property type="molecule type" value="Genomic_DNA"/>
</dbReference>
<dbReference type="InterPro" id="IPR058912">
    <property type="entry name" value="HTH_animal"/>
</dbReference>
<dbReference type="PANTHER" id="PTHR21301:SF10">
    <property type="entry name" value="REVERSE TRANSCRIPTASE DOMAIN-CONTAINING PROTEIN"/>
    <property type="match status" value="1"/>
</dbReference>
<name>A0AAN9GIM6_9CAEN</name>
<gene>
    <name evidence="3" type="ORF">V1264_013493</name>
</gene>
<dbReference type="InterPro" id="IPR035901">
    <property type="entry name" value="GIY-YIG_endonuc_sf"/>
</dbReference>
<evidence type="ECO:0008006" key="5">
    <source>
        <dbReference type="Google" id="ProtNLM"/>
    </source>
</evidence>
<protein>
    <recommendedName>
        <fullName evidence="5">Reverse transcriptase domain-containing protein</fullName>
    </recommendedName>
</protein>
<dbReference type="SUPFAM" id="SSF82771">
    <property type="entry name" value="GIY-YIG endonuclease"/>
    <property type="match status" value="1"/>
</dbReference>
<evidence type="ECO:0000259" key="1">
    <source>
        <dbReference type="PROSITE" id="PS50164"/>
    </source>
</evidence>
<dbReference type="CDD" id="cd10442">
    <property type="entry name" value="GIY-YIG_PLEs"/>
    <property type="match status" value="1"/>
</dbReference>
<comment type="caution">
    <text evidence="3">The sequence shown here is derived from an EMBL/GenBank/DDBJ whole genome shotgun (WGS) entry which is preliminary data.</text>
</comment>
<accession>A0AAN9GIM6</accession>
<evidence type="ECO:0000259" key="2">
    <source>
        <dbReference type="PROSITE" id="PS50878"/>
    </source>
</evidence>
<dbReference type="Pfam" id="PF00078">
    <property type="entry name" value="RVT_1"/>
    <property type="match status" value="1"/>
</dbReference>
<organism evidence="3 4">
    <name type="scientific">Littorina saxatilis</name>
    <dbReference type="NCBI Taxonomy" id="31220"/>
    <lineage>
        <taxon>Eukaryota</taxon>
        <taxon>Metazoa</taxon>
        <taxon>Spiralia</taxon>
        <taxon>Lophotrochozoa</taxon>
        <taxon>Mollusca</taxon>
        <taxon>Gastropoda</taxon>
        <taxon>Caenogastropoda</taxon>
        <taxon>Littorinimorpha</taxon>
        <taxon>Littorinoidea</taxon>
        <taxon>Littorinidae</taxon>
        <taxon>Littorina</taxon>
    </lineage>
</organism>
<dbReference type="PANTHER" id="PTHR21301">
    <property type="entry name" value="REVERSE TRANSCRIPTASE"/>
    <property type="match status" value="1"/>
</dbReference>
<feature type="domain" description="Reverse transcriptase" evidence="2">
    <location>
        <begin position="282"/>
        <end position="533"/>
    </location>
</feature>